<dbReference type="InterPro" id="IPR036249">
    <property type="entry name" value="Thioredoxin-like_sf"/>
</dbReference>
<sequence>MKSSTRFVFALGVAVTTGCGPVSPQGEQGQALDSVAGVAPTGASLEISELVGQLRTMAWAEEVDAAQTLIEAERPYHDPATPGWLLAASWLGRGASFAERWEVAEAYATEAFDGSVSLLADRELDAEGQLPLALGAGIEVLGHARDAKGDRAGAVEFLAAQRERYQGTSVETRIQKNVLLLSLEGQPFPVLDVDEYLGQPLPSADSLKGKVVVAFFWAHWCPDCKRQLPVLERIHDTFGDQVEIIGPTQLYGYVAGGQDAAPQEELAFLRGAYQERFPIPEWMSVPVSQQNFLAFGVSTTPTLVVIDREGTVRLYNPGDLPYEELAPTVERLLDT</sequence>
<dbReference type="PROSITE" id="PS51257">
    <property type="entry name" value="PROKAR_LIPOPROTEIN"/>
    <property type="match status" value="1"/>
</dbReference>
<dbReference type="PANTHER" id="PTHR42852">
    <property type="entry name" value="THIOL:DISULFIDE INTERCHANGE PROTEIN DSBE"/>
    <property type="match status" value="1"/>
</dbReference>
<feature type="domain" description="Thioredoxin" evidence="1">
    <location>
        <begin position="182"/>
        <end position="334"/>
    </location>
</feature>
<evidence type="ECO:0000313" key="2">
    <source>
        <dbReference type="EMBL" id="SUZ56168.1"/>
    </source>
</evidence>
<proteinExistence type="predicted"/>
<dbReference type="Gene3D" id="3.40.30.10">
    <property type="entry name" value="Glutaredoxin"/>
    <property type="match status" value="1"/>
</dbReference>
<dbReference type="CDD" id="cd02966">
    <property type="entry name" value="TlpA_like_family"/>
    <property type="match status" value="1"/>
</dbReference>
<gene>
    <name evidence="2" type="ORF">METZ01_LOCUS9022</name>
</gene>
<name>A0A381NQP4_9ZZZZ</name>
<dbReference type="EMBL" id="UINC01000484">
    <property type="protein sequence ID" value="SUZ56168.1"/>
    <property type="molecule type" value="Genomic_DNA"/>
</dbReference>
<evidence type="ECO:0000259" key="1">
    <source>
        <dbReference type="PROSITE" id="PS51352"/>
    </source>
</evidence>
<dbReference type="AlphaFoldDB" id="A0A381NQP4"/>
<protein>
    <recommendedName>
        <fullName evidence="1">Thioredoxin domain-containing protein</fullName>
    </recommendedName>
</protein>
<reference evidence="2" key="1">
    <citation type="submission" date="2018-05" db="EMBL/GenBank/DDBJ databases">
        <authorList>
            <person name="Lanie J.A."/>
            <person name="Ng W.-L."/>
            <person name="Kazmierczak K.M."/>
            <person name="Andrzejewski T.M."/>
            <person name="Davidsen T.M."/>
            <person name="Wayne K.J."/>
            <person name="Tettelin H."/>
            <person name="Glass J.I."/>
            <person name="Rusch D."/>
            <person name="Podicherti R."/>
            <person name="Tsui H.-C.T."/>
            <person name="Winkler M.E."/>
        </authorList>
    </citation>
    <scope>NUCLEOTIDE SEQUENCE</scope>
</reference>
<dbReference type="PANTHER" id="PTHR42852:SF17">
    <property type="entry name" value="THIOREDOXIN-LIKE PROTEIN HI_1115"/>
    <property type="match status" value="1"/>
</dbReference>
<organism evidence="2">
    <name type="scientific">marine metagenome</name>
    <dbReference type="NCBI Taxonomy" id="408172"/>
    <lineage>
        <taxon>unclassified sequences</taxon>
        <taxon>metagenomes</taxon>
        <taxon>ecological metagenomes</taxon>
    </lineage>
</organism>
<dbReference type="InterPro" id="IPR050553">
    <property type="entry name" value="Thioredoxin_ResA/DsbE_sf"/>
</dbReference>
<dbReference type="Pfam" id="PF13098">
    <property type="entry name" value="Thioredoxin_2"/>
    <property type="match status" value="1"/>
</dbReference>
<dbReference type="SUPFAM" id="SSF52833">
    <property type="entry name" value="Thioredoxin-like"/>
    <property type="match status" value="1"/>
</dbReference>
<dbReference type="InterPro" id="IPR013766">
    <property type="entry name" value="Thioredoxin_domain"/>
</dbReference>
<accession>A0A381NQP4</accession>
<dbReference type="PROSITE" id="PS51352">
    <property type="entry name" value="THIOREDOXIN_2"/>
    <property type="match status" value="1"/>
</dbReference>
<dbReference type="InterPro" id="IPR012336">
    <property type="entry name" value="Thioredoxin-like_fold"/>
</dbReference>